<reference evidence="2" key="1">
    <citation type="submission" date="2021-09" db="EMBL/GenBank/DDBJ databases">
        <authorList>
            <consortium name="AG Swart"/>
            <person name="Singh M."/>
            <person name="Singh A."/>
            <person name="Seah K."/>
            <person name="Emmerich C."/>
        </authorList>
    </citation>
    <scope>NUCLEOTIDE SEQUENCE</scope>
    <source>
        <strain evidence="2">ATCC30299</strain>
    </source>
</reference>
<keyword evidence="1" id="KW-1133">Transmembrane helix</keyword>
<evidence type="ECO:0000313" key="2">
    <source>
        <dbReference type="EMBL" id="CAG9317116.1"/>
    </source>
</evidence>
<evidence type="ECO:0000313" key="3">
    <source>
        <dbReference type="Proteomes" id="UP001162131"/>
    </source>
</evidence>
<keyword evidence="1" id="KW-0812">Transmembrane</keyword>
<feature type="transmembrane region" description="Helical" evidence="1">
    <location>
        <begin position="27"/>
        <end position="44"/>
    </location>
</feature>
<dbReference type="Proteomes" id="UP001162131">
    <property type="component" value="Unassembled WGS sequence"/>
</dbReference>
<comment type="caution">
    <text evidence="2">The sequence shown here is derived from an EMBL/GenBank/DDBJ whole genome shotgun (WGS) entry which is preliminary data.</text>
</comment>
<keyword evidence="1" id="KW-0472">Membrane</keyword>
<protein>
    <submittedName>
        <fullName evidence="2">Uncharacterized protein</fullName>
    </submittedName>
</protein>
<dbReference type="AlphaFoldDB" id="A0AAU9J0Q1"/>
<name>A0AAU9J0Q1_9CILI</name>
<dbReference type="EMBL" id="CAJZBQ010000017">
    <property type="protein sequence ID" value="CAG9317116.1"/>
    <property type="molecule type" value="Genomic_DNA"/>
</dbReference>
<evidence type="ECO:0000256" key="1">
    <source>
        <dbReference type="SAM" id="Phobius"/>
    </source>
</evidence>
<proteinExistence type="predicted"/>
<keyword evidence="3" id="KW-1185">Reference proteome</keyword>
<organism evidence="2 3">
    <name type="scientific">Blepharisma stoltei</name>
    <dbReference type="NCBI Taxonomy" id="1481888"/>
    <lineage>
        <taxon>Eukaryota</taxon>
        <taxon>Sar</taxon>
        <taxon>Alveolata</taxon>
        <taxon>Ciliophora</taxon>
        <taxon>Postciliodesmatophora</taxon>
        <taxon>Heterotrichea</taxon>
        <taxon>Heterotrichida</taxon>
        <taxon>Blepharismidae</taxon>
        <taxon>Blepharisma</taxon>
    </lineage>
</organism>
<sequence>MEENRSGVWNKKELPWLTAKDCACQEATRLCWLWWCIAILWWWAPKMKSMRFLIAEKIMRANGSSRKIL</sequence>
<accession>A0AAU9J0Q1</accession>
<gene>
    <name evidence="2" type="ORF">BSTOLATCC_MIC17737</name>
</gene>